<dbReference type="Gene3D" id="3.30.1050.10">
    <property type="entry name" value="SCP2 sterol-binding domain"/>
    <property type="match status" value="1"/>
</dbReference>
<dbReference type="InterPro" id="IPR051554">
    <property type="entry name" value="Acetyltransferase_Eis"/>
</dbReference>
<dbReference type="EMBL" id="FOQE01000002">
    <property type="protein sequence ID" value="SFH54750.1"/>
    <property type="molecule type" value="Genomic_DNA"/>
</dbReference>
<dbReference type="RefSeq" id="WP_092090915.1">
    <property type="nucleotide sequence ID" value="NZ_FOQE01000002.1"/>
</dbReference>
<evidence type="ECO:0000259" key="1">
    <source>
        <dbReference type="PROSITE" id="PS51186"/>
    </source>
</evidence>
<dbReference type="AlphaFoldDB" id="A0A1I3AXS0"/>
<name>A0A1I3AXS0_9LACT</name>
<dbReference type="InterPro" id="IPR025559">
    <property type="entry name" value="Eis_dom"/>
</dbReference>
<gene>
    <name evidence="2" type="ORF">SAMN04489868_10297</name>
</gene>
<protein>
    <submittedName>
        <fullName evidence="2">Predicted acetyltransferase</fullName>
    </submittedName>
</protein>
<dbReference type="PROSITE" id="PS51186">
    <property type="entry name" value="GNAT"/>
    <property type="match status" value="1"/>
</dbReference>
<organism evidence="2 3">
    <name type="scientific">Pisciglobus halotolerans</name>
    <dbReference type="NCBI Taxonomy" id="745365"/>
    <lineage>
        <taxon>Bacteria</taxon>
        <taxon>Bacillati</taxon>
        <taxon>Bacillota</taxon>
        <taxon>Bacilli</taxon>
        <taxon>Lactobacillales</taxon>
        <taxon>Carnobacteriaceae</taxon>
    </lineage>
</organism>
<dbReference type="CDD" id="cd04301">
    <property type="entry name" value="NAT_SF"/>
    <property type="match status" value="1"/>
</dbReference>
<evidence type="ECO:0000313" key="2">
    <source>
        <dbReference type="EMBL" id="SFH54750.1"/>
    </source>
</evidence>
<dbReference type="Pfam" id="PF13530">
    <property type="entry name" value="SCP2_2"/>
    <property type="match status" value="1"/>
</dbReference>
<evidence type="ECO:0000313" key="3">
    <source>
        <dbReference type="Proteomes" id="UP000198668"/>
    </source>
</evidence>
<dbReference type="Pfam" id="PF17668">
    <property type="entry name" value="Acetyltransf_17"/>
    <property type="match status" value="1"/>
</dbReference>
<accession>A0A1I3AXS0</accession>
<dbReference type="InterPro" id="IPR016181">
    <property type="entry name" value="Acyl_CoA_acyltransferase"/>
</dbReference>
<dbReference type="PANTHER" id="PTHR37817:SF1">
    <property type="entry name" value="N-ACETYLTRANSFERASE EIS"/>
    <property type="match status" value="1"/>
</dbReference>
<reference evidence="2 3" key="1">
    <citation type="submission" date="2016-10" db="EMBL/GenBank/DDBJ databases">
        <authorList>
            <person name="de Groot N.N."/>
        </authorList>
    </citation>
    <scope>NUCLEOTIDE SEQUENCE [LARGE SCALE GENOMIC DNA]</scope>
    <source>
        <strain evidence="2 3">DSM 27630</strain>
    </source>
</reference>
<dbReference type="InterPro" id="IPR000182">
    <property type="entry name" value="GNAT_dom"/>
</dbReference>
<dbReference type="InterPro" id="IPR041380">
    <property type="entry name" value="Acetyltransf_17"/>
</dbReference>
<feature type="domain" description="N-acetyltransferase" evidence="1">
    <location>
        <begin position="1"/>
        <end position="143"/>
    </location>
</feature>
<proteinExistence type="predicted"/>
<keyword evidence="2" id="KW-0808">Transferase</keyword>
<dbReference type="InterPro" id="IPR036527">
    <property type="entry name" value="SCP2_sterol-bd_dom_sf"/>
</dbReference>
<dbReference type="GO" id="GO:0034069">
    <property type="term" value="F:aminoglycoside N-acetyltransferase activity"/>
    <property type="evidence" value="ECO:0007669"/>
    <property type="project" value="TreeGrafter"/>
</dbReference>
<dbReference type="SUPFAM" id="SSF55718">
    <property type="entry name" value="SCP-like"/>
    <property type="match status" value="1"/>
</dbReference>
<dbReference type="SUPFAM" id="SSF55729">
    <property type="entry name" value="Acyl-CoA N-acyltransferases (Nat)"/>
    <property type="match status" value="1"/>
</dbReference>
<dbReference type="Pfam" id="PF13527">
    <property type="entry name" value="Acetyltransf_9"/>
    <property type="match status" value="1"/>
</dbReference>
<dbReference type="PANTHER" id="PTHR37817">
    <property type="entry name" value="N-ACETYLTRANSFERASE EIS"/>
    <property type="match status" value="1"/>
</dbReference>
<dbReference type="Gene3D" id="3.40.630.30">
    <property type="match status" value="2"/>
</dbReference>
<dbReference type="Proteomes" id="UP000198668">
    <property type="component" value="Unassembled WGS sequence"/>
</dbReference>
<sequence>MDYRIMTKKETDLIIDIRDYCFRHAYEGETLEDFRNWIEISTTIGAFNKERLVGQLMILPLQINLHGQIYDMGGIGFVATYPEYRNSGVMKQLIIHSLKEMKNRGQTISILGPFSVAFYRYFGWEVFFDRLNYNLPIEKIHVDKKNLNGIIRFDYSYMDNNILMVKEVYEKYALKTNGMMQRDEKWWKRLKMRQPKAMFAVVLNEEGEAEGYIRYLIQDMDFILLDFIALNIDAEQKLWQYIYVHQSNVSTVRGSAAAHESFGSTWENPQFEKKVIQDKMVRIVDVEKFLSAYPFNALEKTLYLKVTDHFAPWNQGVYKIENQKTTKIAEKEQDACLQMDITSLSSFLVGYHDINWYHYQNKAVATKEVLAGWAKAVPAEKPQFYGHF</sequence>
<dbReference type="GO" id="GO:0030649">
    <property type="term" value="P:aminoglycoside antibiotic catabolic process"/>
    <property type="evidence" value="ECO:0007669"/>
    <property type="project" value="TreeGrafter"/>
</dbReference>
<dbReference type="OrthoDB" id="9768284at2"/>
<keyword evidence="3" id="KW-1185">Reference proteome</keyword>